<dbReference type="InterPro" id="IPR009912">
    <property type="entry name" value="DUF1451"/>
</dbReference>
<name>A0ABQ6HGW4_9GAMM</name>
<dbReference type="Pfam" id="PF07295">
    <property type="entry name" value="DUF1451"/>
    <property type="match status" value="1"/>
</dbReference>
<evidence type="ECO:0000313" key="2">
    <source>
        <dbReference type="EMBL" id="GLX86704.1"/>
    </source>
</evidence>
<comment type="caution">
    <text evidence="2">The sequence shown here is derived from an EMBL/GenBank/DDBJ whole genome shotgun (WGS) entry which is preliminary data.</text>
</comment>
<gene>
    <name evidence="2" type="ORF">tloyanaT_29570</name>
</gene>
<feature type="coiled-coil region" evidence="1">
    <location>
        <begin position="1"/>
        <end position="28"/>
    </location>
</feature>
<proteinExistence type="predicted"/>
<keyword evidence="1" id="KW-0175">Coiled coil</keyword>
<organism evidence="2 3">
    <name type="scientific">Thalassotalea loyana</name>
    <dbReference type="NCBI Taxonomy" id="280483"/>
    <lineage>
        <taxon>Bacteria</taxon>
        <taxon>Pseudomonadati</taxon>
        <taxon>Pseudomonadota</taxon>
        <taxon>Gammaproteobacteria</taxon>
        <taxon>Alteromonadales</taxon>
        <taxon>Colwelliaceae</taxon>
        <taxon>Thalassotalea</taxon>
    </lineage>
</organism>
<evidence type="ECO:0000313" key="3">
    <source>
        <dbReference type="Proteomes" id="UP001157134"/>
    </source>
</evidence>
<sequence length="161" mass="18840">MADYKEKFEQVNQKLADWLQDVKEHELTDFIEVINKAKEYVKKSEEMSEQKADQFIDNLKFDLKEFQAKQKRDIDNSPSVDVFNESLWLALEKVTDKSQVEWAELQEDFEHQGIYQSGDFIGFGVLVCKECGHPHHHSHFSEVVDCLECGHSSFTRQPLMP</sequence>
<dbReference type="EMBL" id="BSSV01000007">
    <property type="protein sequence ID" value="GLX86704.1"/>
    <property type="molecule type" value="Genomic_DNA"/>
</dbReference>
<keyword evidence="3" id="KW-1185">Reference proteome</keyword>
<evidence type="ECO:0008006" key="4">
    <source>
        <dbReference type="Google" id="ProtNLM"/>
    </source>
</evidence>
<dbReference type="Proteomes" id="UP001157134">
    <property type="component" value="Unassembled WGS sequence"/>
</dbReference>
<accession>A0ABQ6HGW4</accession>
<reference evidence="2 3" key="1">
    <citation type="submission" date="2023-03" db="EMBL/GenBank/DDBJ databases">
        <title>Thalassotalea loyana LMG 22536T draft genome sequence.</title>
        <authorList>
            <person name="Sawabe T."/>
        </authorList>
    </citation>
    <scope>NUCLEOTIDE SEQUENCE [LARGE SCALE GENOMIC DNA]</scope>
    <source>
        <strain evidence="2 3">LMG 22536</strain>
    </source>
</reference>
<evidence type="ECO:0000256" key="1">
    <source>
        <dbReference type="SAM" id="Coils"/>
    </source>
</evidence>
<protein>
    <recommendedName>
        <fullName evidence="4">Zinc ribbon-containing protein</fullName>
    </recommendedName>
</protein>
<dbReference type="RefSeq" id="WP_284299996.1">
    <property type="nucleotide sequence ID" value="NZ_BSSV01000007.1"/>
</dbReference>